<dbReference type="Gene3D" id="1.20.5.1930">
    <property type="match status" value="1"/>
</dbReference>
<evidence type="ECO:0000256" key="3">
    <source>
        <dbReference type="ARBA" id="ARBA00023012"/>
    </source>
</evidence>
<accession>A0A543PJ04</accession>
<evidence type="ECO:0000256" key="1">
    <source>
        <dbReference type="ARBA" id="ARBA00022679"/>
    </source>
</evidence>
<dbReference type="Pfam" id="PF07730">
    <property type="entry name" value="HisKA_3"/>
    <property type="match status" value="1"/>
</dbReference>
<keyword evidence="1" id="KW-0808">Transferase</keyword>
<keyword evidence="2 6" id="KW-0418">Kinase</keyword>
<dbReference type="Proteomes" id="UP000319865">
    <property type="component" value="Unassembled WGS sequence"/>
</dbReference>
<feature type="transmembrane region" description="Helical" evidence="4">
    <location>
        <begin position="92"/>
        <end position="112"/>
    </location>
</feature>
<feature type="transmembrane region" description="Helical" evidence="4">
    <location>
        <begin position="175"/>
        <end position="193"/>
    </location>
</feature>
<dbReference type="Gene3D" id="3.30.565.10">
    <property type="entry name" value="Histidine kinase-like ATPase, C-terminal domain"/>
    <property type="match status" value="1"/>
</dbReference>
<feature type="transmembrane region" description="Helical" evidence="4">
    <location>
        <begin position="146"/>
        <end position="169"/>
    </location>
</feature>
<reference evidence="6 7" key="1">
    <citation type="submission" date="2019-06" db="EMBL/GenBank/DDBJ databases">
        <title>Sequencing the genomes of 1000 actinobacteria strains.</title>
        <authorList>
            <person name="Klenk H.-P."/>
        </authorList>
    </citation>
    <scope>NUCLEOTIDE SEQUENCE [LARGE SCALE GENOMIC DNA]</scope>
    <source>
        <strain evidence="6 7">DSM 46837</strain>
    </source>
</reference>
<dbReference type="PANTHER" id="PTHR24421:SF63">
    <property type="entry name" value="SENSOR HISTIDINE KINASE DESK"/>
    <property type="match status" value="1"/>
</dbReference>
<dbReference type="CDD" id="cd16917">
    <property type="entry name" value="HATPase_UhpB-NarQ-NarX-like"/>
    <property type="match status" value="1"/>
</dbReference>
<keyword evidence="3" id="KW-0902">Two-component regulatory system</keyword>
<evidence type="ECO:0000313" key="6">
    <source>
        <dbReference type="EMBL" id="TQN44053.1"/>
    </source>
</evidence>
<feature type="transmembrane region" description="Helical" evidence="4">
    <location>
        <begin position="52"/>
        <end position="72"/>
    </location>
</feature>
<dbReference type="InterPro" id="IPR050482">
    <property type="entry name" value="Sensor_HK_TwoCompSys"/>
</dbReference>
<dbReference type="GO" id="GO:0016020">
    <property type="term" value="C:membrane"/>
    <property type="evidence" value="ECO:0007669"/>
    <property type="project" value="InterPro"/>
</dbReference>
<dbReference type="OrthoDB" id="5241784at2"/>
<evidence type="ECO:0000256" key="4">
    <source>
        <dbReference type="SAM" id="Phobius"/>
    </source>
</evidence>
<dbReference type="EMBL" id="VFQE01000001">
    <property type="protein sequence ID" value="TQN44053.1"/>
    <property type="molecule type" value="Genomic_DNA"/>
</dbReference>
<keyword evidence="4" id="KW-0812">Transmembrane</keyword>
<proteinExistence type="predicted"/>
<protein>
    <submittedName>
        <fullName evidence="6">Two-component system sensor histidine kinase DesK</fullName>
    </submittedName>
</protein>
<feature type="transmembrane region" description="Helical" evidence="4">
    <location>
        <begin position="28"/>
        <end position="46"/>
    </location>
</feature>
<dbReference type="GO" id="GO:0000155">
    <property type="term" value="F:phosphorelay sensor kinase activity"/>
    <property type="evidence" value="ECO:0007669"/>
    <property type="project" value="InterPro"/>
</dbReference>
<evidence type="ECO:0000259" key="5">
    <source>
        <dbReference type="Pfam" id="PF07730"/>
    </source>
</evidence>
<gene>
    <name evidence="6" type="ORF">FHU33_3533</name>
</gene>
<dbReference type="AlphaFoldDB" id="A0A543PJ04"/>
<feature type="domain" description="Signal transduction histidine kinase subgroup 3 dimerisation and phosphoacceptor" evidence="5">
    <location>
        <begin position="214"/>
        <end position="280"/>
    </location>
</feature>
<evidence type="ECO:0000256" key="2">
    <source>
        <dbReference type="ARBA" id="ARBA00022777"/>
    </source>
</evidence>
<dbReference type="InterPro" id="IPR036890">
    <property type="entry name" value="HATPase_C_sf"/>
</dbReference>
<name>A0A543PJ04_9ACTN</name>
<dbReference type="GO" id="GO:0046983">
    <property type="term" value="F:protein dimerization activity"/>
    <property type="evidence" value="ECO:0007669"/>
    <property type="project" value="InterPro"/>
</dbReference>
<comment type="caution">
    <text evidence="6">The sequence shown here is derived from an EMBL/GenBank/DDBJ whole genome shotgun (WGS) entry which is preliminary data.</text>
</comment>
<dbReference type="InterPro" id="IPR011712">
    <property type="entry name" value="Sig_transdc_His_kin_sub3_dim/P"/>
</dbReference>
<evidence type="ECO:0000313" key="7">
    <source>
        <dbReference type="Proteomes" id="UP000319865"/>
    </source>
</evidence>
<keyword evidence="4" id="KW-0472">Membrane</keyword>
<dbReference type="SUPFAM" id="SSF55874">
    <property type="entry name" value="ATPase domain of HSP90 chaperone/DNA topoisomerase II/histidine kinase"/>
    <property type="match status" value="1"/>
</dbReference>
<keyword evidence="4" id="KW-1133">Transmembrane helix</keyword>
<keyword evidence="7" id="KW-1185">Reference proteome</keyword>
<sequence length="410" mass="42403">MSAVPTVARWWGSRSGPERIDVYTRWSFYSWIALTPVLAGVVIGGADRLGSPVWGVAFVAGGVAVAVAGIWVTRAGLAAHRRGDPLPGRPVAIASAAGLMTAAAGVVALASGDGGSPSLGWSVVLPLGMVLTACSTVWATRVLTPLAVGLGVLGGLVLLADGASIRVALGSAASFAAAAVGIVLAFRFTVWVLDVVQEMERSRGVQLQLAVAEERLRFSRDLHDVMGRNLSVISVKGQLAGELMRRQRSEAVDEVVDISRIAEESLRELRDVVRGYRRADLASELAGARSVLRAAGVACTVLAEQDAAALPAAVQTALGWVVREAVTNVLRHSQATGCTVTLRAEGGTAHLRVVNDGVAGEKMVKAVDGAPGSGLTGLAERLADAGGRLEAHREGEQFQLAARVPIGANA</sequence>
<dbReference type="PANTHER" id="PTHR24421">
    <property type="entry name" value="NITRATE/NITRITE SENSOR PROTEIN NARX-RELATED"/>
    <property type="match status" value="1"/>
</dbReference>
<organism evidence="6 7">
    <name type="scientific">Blastococcus colisei</name>
    <dbReference type="NCBI Taxonomy" id="1564162"/>
    <lineage>
        <taxon>Bacteria</taxon>
        <taxon>Bacillati</taxon>
        <taxon>Actinomycetota</taxon>
        <taxon>Actinomycetes</taxon>
        <taxon>Geodermatophilales</taxon>
        <taxon>Geodermatophilaceae</taxon>
        <taxon>Blastococcus</taxon>
    </lineage>
</organism>